<keyword evidence="3" id="KW-0812">Transmembrane</keyword>
<dbReference type="Proteomes" id="UP000324575">
    <property type="component" value="Unassembled WGS sequence"/>
</dbReference>
<dbReference type="InterPro" id="IPR050109">
    <property type="entry name" value="HTH-type_TetR-like_transc_reg"/>
</dbReference>
<dbReference type="PANTHER" id="PTHR30328:SF54">
    <property type="entry name" value="HTH-TYPE TRANSCRIPTIONAL REPRESSOR SCO4008"/>
    <property type="match status" value="1"/>
</dbReference>
<dbReference type="PRINTS" id="PR00455">
    <property type="entry name" value="HTHTETR"/>
</dbReference>
<proteinExistence type="predicted"/>
<evidence type="ECO:0000259" key="4">
    <source>
        <dbReference type="PROSITE" id="PS50977"/>
    </source>
</evidence>
<keyword evidence="3" id="KW-1133">Transmembrane helix</keyword>
<feature type="domain" description="HTH tetR-type" evidence="4">
    <location>
        <begin position="6"/>
        <end position="66"/>
    </location>
</feature>
<evidence type="ECO:0000256" key="2">
    <source>
        <dbReference type="PROSITE-ProRule" id="PRU00335"/>
    </source>
</evidence>
<dbReference type="Gene3D" id="1.10.357.10">
    <property type="entry name" value="Tetracycline Repressor, domain 2"/>
    <property type="match status" value="1"/>
</dbReference>
<reference evidence="5 6" key="1">
    <citation type="submission" date="2019-03" db="EMBL/GenBank/DDBJ databases">
        <title>Single cell metagenomics reveals metabolic interactions within the superorganism composed of flagellate Streblomastix strix and complex community of Bacteroidetes bacteria on its surface.</title>
        <authorList>
            <person name="Treitli S.C."/>
            <person name="Kolisko M."/>
            <person name="Husnik F."/>
            <person name="Keeling P."/>
            <person name="Hampl V."/>
        </authorList>
    </citation>
    <scope>NUCLEOTIDE SEQUENCE [LARGE SCALE GENOMIC DNA]</scope>
    <source>
        <strain evidence="5">St1</strain>
    </source>
</reference>
<sequence>MEVNQTNTEQSILAAAEQIFIQKGFAATRCMEIAAAAGVNHAMLHYYFRTKEVLFNQIFEKKAAQLLNFFVKAFDSDLPFFEKLQIGIETHFDFLVENPRLPLFVFREIIQSQERKQFILQQVFPIGMELLKQIERAFNKEEKKGGVRPVKFFDLLLNIGSLNVFAFVAAQIFFDMEKDRENPEYQKFLNARKKNNVEIIINSLKIQ</sequence>
<evidence type="ECO:0000256" key="1">
    <source>
        <dbReference type="ARBA" id="ARBA00023125"/>
    </source>
</evidence>
<protein>
    <submittedName>
        <fullName evidence="5">HTH-type transcriptional regulator AcrR</fullName>
    </submittedName>
</protein>
<dbReference type="InterPro" id="IPR036271">
    <property type="entry name" value="Tet_transcr_reg_TetR-rel_C_sf"/>
</dbReference>
<dbReference type="PANTHER" id="PTHR30328">
    <property type="entry name" value="TRANSCRIPTIONAL REPRESSOR"/>
    <property type="match status" value="1"/>
</dbReference>
<dbReference type="SUPFAM" id="SSF48498">
    <property type="entry name" value="Tetracyclin repressor-like, C-terminal domain"/>
    <property type="match status" value="1"/>
</dbReference>
<dbReference type="AlphaFoldDB" id="A0A5M8P377"/>
<keyword evidence="1 2" id="KW-0238">DNA-binding</keyword>
<dbReference type="EMBL" id="SNRX01000004">
    <property type="protein sequence ID" value="KAA6302913.1"/>
    <property type="molecule type" value="Genomic_DNA"/>
</dbReference>
<dbReference type="InterPro" id="IPR009057">
    <property type="entry name" value="Homeodomain-like_sf"/>
</dbReference>
<dbReference type="SUPFAM" id="SSF46689">
    <property type="entry name" value="Homeodomain-like"/>
    <property type="match status" value="1"/>
</dbReference>
<dbReference type="PROSITE" id="PS50977">
    <property type="entry name" value="HTH_TETR_2"/>
    <property type="match status" value="1"/>
</dbReference>
<keyword evidence="3" id="KW-0472">Membrane</keyword>
<evidence type="ECO:0000256" key="3">
    <source>
        <dbReference type="SAM" id="Phobius"/>
    </source>
</evidence>
<feature type="transmembrane region" description="Helical" evidence="3">
    <location>
        <begin position="152"/>
        <end position="174"/>
    </location>
</feature>
<evidence type="ECO:0000313" key="5">
    <source>
        <dbReference type="EMBL" id="KAA6302913.1"/>
    </source>
</evidence>
<gene>
    <name evidence="5" type="ORF">EZS26_000808</name>
</gene>
<feature type="DNA-binding region" description="H-T-H motif" evidence="2">
    <location>
        <begin position="29"/>
        <end position="48"/>
    </location>
</feature>
<accession>A0A5M8P377</accession>
<comment type="caution">
    <text evidence="5">The sequence shown here is derived from an EMBL/GenBank/DDBJ whole genome shotgun (WGS) entry which is preliminary data.</text>
</comment>
<dbReference type="GO" id="GO:0003677">
    <property type="term" value="F:DNA binding"/>
    <property type="evidence" value="ECO:0007669"/>
    <property type="project" value="UniProtKB-UniRule"/>
</dbReference>
<evidence type="ECO:0000313" key="6">
    <source>
        <dbReference type="Proteomes" id="UP000324575"/>
    </source>
</evidence>
<dbReference type="InterPro" id="IPR001647">
    <property type="entry name" value="HTH_TetR"/>
</dbReference>
<name>A0A5M8P377_9BACT</name>
<dbReference type="Pfam" id="PF00440">
    <property type="entry name" value="TetR_N"/>
    <property type="match status" value="1"/>
</dbReference>
<organism evidence="5 6">
    <name type="scientific">Candidatus Ordinivivax streblomastigis</name>
    <dbReference type="NCBI Taxonomy" id="2540710"/>
    <lineage>
        <taxon>Bacteria</taxon>
        <taxon>Pseudomonadati</taxon>
        <taxon>Bacteroidota</taxon>
        <taxon>Bacteroidia</taxon>
        <taxon>Bacteroidales</taxon>
        <taxon>Candidatus Ordinivivax</taxon>
    </lineage>
</organism>